<proteinExistence type="predicted"/>
<evidence type="ECO:0000313" key="1">
    <source>
        <dbReference type="EMBL" id="WUR04422.1"/>
    </source>
</evidence>
<dbReference type="Proteomes" id="UP001334084">
    <property type="component" value="Chromosome 8"/>
</dbReference>
<dbReference type="EMBL" id="CP142733">
    <property type="protein sequence ID" value="WUR04422.1"/>
    <property type="molecule type" value="Genomic_DNA"/>
</dbReference>
<dbReference type="AlphaFoldDB" id="A0AAX4JEL2"/>
<dbReference type="KEGG" id="vnx:VNE69_08177"/>
<protein>
    <submittedName>
        <fullName evidence="1">SP-containing protein</fullName>
    </submittedName>
</protein>
<dbReference type="GeneID" id="90542253"/>
<reference evidence="1" key="1">
    <citation type="journal article" date="2024" name="BMC Genomics">
        <title>Functional annotation of a divergent genome using sequence and structure-based similarity.</title>
        <authorList>
            <person name="Svedberg D."/>
            <person name="Winiger R.R."/>
            <person name="Berg A."/>
            <person name="Sharma H."/>
            <person name="Tellgren-Roth C."/>
            <person name="Debrunner-Vossbrinck B.A."/>
            <person name="Vossbrinck C.R."/>
            <person name="Barandun J."/>
        </authorList>
    </citation>
    <scope>NUCLEOTIDE SEQUENCE</scope>
    <source>
        <strain evidence="1">Illinois isolate</strain>
    </source>
</reference>
<evidence type="ECO:0000313" key="2">
    <source>
        <dbReference type="Proteomes" id="UP001334084"/>
    </source>
</evidence>
<accession>A0AAX4JEL2</accession>
<organism evidence="1 2">
    <name type="scientific">Vairimorpha necatrix</name>
    <dbReference type="NCBI Taxonomy" id="6039"/>
    <lineage>
        <taxon>Eukaryota</taxon>
        <taxon>Fungi</taxon>
        <taxon>Fungi incertae sedis</taxon>
        <taxon>Microsporidia</taxon>
        <taxon>Nosematidae</taxon>
        <taxon>Vairimorpha</taxon>
    </lineage>
</organism>
<keyword evidence="2" id="KW-1185">Reference proteome</keyword>
<name>A0AAX4JEL2_9MICR</name>
<dbReference type="RefSeq" id="XP_065330567.1">
    <property type="nucleotide sequence ID" value="XM_065474495.1"/>
</dbReference>
<gene>
    <name evidence="1" type="ORF">VNE69_08177</name>
</gene>
<sequence>MLLYILLVVGSNLQNDQKSDQWREWDDLKNEVLNEINFGRQRVENINSSQIFSSNIEKICHKSPRSCYENFSSSTESASTNNDSVFFTFISDFLHCMKTDYLKSETCRIKENIPNVYNCTKMFFDLLETWENEKLDSIKIKRNNKFPDNDSYIKYQKISKRMARWFNNFSQIKTIHLPQIIKKLAESSIDTYSKASIIENTNCTIRAMAYFEKLRPKNFSFRRNTDTLNLYYTTMLDRFPYLFDYFNLCGRFVYLYGLLIELYIKKVNESSEMEKILYNMSINLNVVLKYSNNFLKDLQTMLTMLEHLEPAIK</sequence>